<evidence type="ECO:0000313" key="1">
    <source>
        <dbReference type="EMBL" id="CAD6536285.1"/>
    </source>
</evidence>
<comment type="caution">
    <text evidence="1">The sequence shown here is derived from an EMBL/GenBank/DDBJ whole genome shotgun (WGS) entry which is preliminary data.</text>
</comment>
<keyword evidence="2" id="KW-1185">Reference proteome</keyword>
<reference evidence="1 2" key="1">
    <citation type="submission" date="2020-10" db="EMBL/GenBank/DDBJ databases">
        <authorList>
            <person name="Peeters C."/>
        </authorList>
    </citation>
    <scope>NUCLEOTIDE SEQUENCE [LARGE SCALE GENOMIC DNA]</scope>
    <source>
        <strain evidence="1 2">LMG 27952</strain>
    </source>
</reference>
<proteinExistence type="predicted"/>
<protein>
    <submittedName>
        <fullName evidence="1">Uncharacterized protein</fullName>
    </submittedName>
</protein>
<dbReference type="RefSeq" id="WP_201696827.1">
    <property type="nucleotide sequence ID" value="NZ_CAJHCQ010000007.1"/>
</dbReference>
<name>A0ABN7HUS8_9BURK</name>
<dbReference type="EMBL" id="CAJHCQ010000007">
    <property type="protein sequence ID" value="CAD6536285.1"/>
    <property type="molecule type" value="Genomic_DNA"/>
</dbReference>
<sequence length="83" mass="9221">MSEIKVITSRTNTTTHRTVLRTPEIKRLIWEEVCREIGVDPQDANIGLRVELSTRTSGNLVTEAEALVIVTVHHETLGEVAGE</sequence>
<accession>A0ABN7HUS8</accession>
<organism evidence="1 2">
    <name type="scientific">Paraburkholderia hiiakae</name>
    <dbReference type="NCBI Taxonomy" id="1081782"/>
    <lineage>
        <taxon>Bacteria</taxon>
        <taxon>Pseudomonadati</taxon>
        <taxon>Pseudomonadota</taxon>
        <taxon>Betaproteobacteria</taxon>
        <taxon>Burkholderiales</taxon>
        <taxon>Burkholderiaceae</taxon>
        <taxon>Paraburkholderia</taxon>
    </lineage>
</organism>
<gene>
    <name evidence="1" type="ORF">LMG27952_03129</name>
</gene>
<dbReference type="Proteomes" id="UP000656319">
    <property type="component" value="Unassembled WGS sequence"/>
</dbReference>
<evidence type="ECO:0000313" key="2">
    <source>
        <dbReference type="Proteomes" id="UP000656319"/>
    </source>
</evidence>